<sequence length="558" mass="60855">MGSPIAEPRQRASNFNPAAPLFTPAANLQPASSPTAPADEEGVPTSTSLVSGGSPRKNSPSVAYRQLYPGVFIPNLEHPPLSDLSPMPGQSSSGNLEALAVNLGLPLAPSRRPQTLPSVTANKDAGHLPQGSNPHPNLPVTSPVNPTSHAAGQYPPQDKETGLLFPMDTRGKGLDGKLVRQALRKTLTAKELAQHMEHSLNFYPGVDASTTQAAPQQVPSEIAANHPQYPDHYGGGQAHMQHGYPYSAMEVDPASGIYNPYTQFMGEPQHTVALPPPVAPRAMMDPSAPRNQGPLSGSSDTPFTDPYRTQRIPPRNRRGSRRTSSVRLKRMDQGPEASAADIYPDDALSKPHMPPATDMYEDQRRRMSGGNLKHPQPQLPMQLQLNLHVKDEQAWPTPAEALKTDKPSFAPSFVPPRFYASIADGQVKLQQVQGPQYKHEGAGIHNVNPTTSEAEQNFTVLSSTSPSEIVKQAGSDALKPDERPFTPRQMDGSRYGLHHFGIGYMDEWNPKFTQRVEPVAHPLGANEAWPKEPFRTRPRDHEGWGGLKWGEAQGWRRE</sequence>
<dbReference type="OrthoDB" id="3673077at2759"/>
<reference evidence="2" key="1">
    <citation type="journal article" date="2020" name="Stud. Mycol.">
        <title>101 Dothideomycetes genomes: a test case for predicting lifestyles and emergence of pathogens.</title>
        <authorList>
            <person name="Haridas S."/>
            <person name="Albert R."/>
            <person name="Binder M."/>
            <person name="Bloem J."/>
            <person name="Labutti K."/>
            <person name="Salamov A."/>
            <person name="Andreopoulos B."/>
            <person name="Baker S."/>
            <person name="Barry K."/>
            <person name="Bills G."/>
            <person name="Bluhm B."/>
            <person name="Cannon C."/>
            <person name="Castanera R."/>
            <person name="Culley D."/>
            <person name="Daum C."/>
            <person name="Ezra D."/>
            <person name="Gonzalez J."/>
            <person name="Henrissat B."/>
            <person name="Kuo A."/>
            <person name="Liang C."/>
            <person name="Lipzen A."/>
            <person name="Lutzoni F."/>
            <person name="Magnuson J."/>
            <person name="Mondo S."/>
            <person name="Nolan M."/>
            <person name="Ohm R."/>
            <person name="Pangilinan J."/>
            <person name="Park H.-J."/>
            <person name="Ramirez L."/>
            <person name="Alfaro M."/>
            <person name="Sun H."/>
            <person name="Tritt A."/>
            <person name="Yoshinaga Y."/>
            <person name="Zwiers L.-H."/>
            <person name="Turgeon B."/>
            <person name="Goodwin S."/>
            <person name="Spatafora J."/>
            <person name="Crous P."/>
            <person name="Grigoriev I."/>
        </authorList>
    </citation>
    <scope>NUCLEOTIDE SEQUENCE</scope>
    <source>
        <strain evidence="2">CBS 675.92</strain>
    </source>
</reference>
<feature type="compositionally biased region" description="Polar residues" evidence="1">
    <location>
        <begin position="44"/>
        <end position="61"/>
    </location>
</feature>
<dbReference type="EMBL" id="ML976979">
    <property type="protein sequence ID" value="KAF1962054.1"/>
    <property type="molecule type" value="Genomic_DNA"/>
</dbReference>
<evidence type="ECO:0000313" key="2">
    <source>
        <dbReference type="EMBL" id="KAF1962054.1"/>
    </source>
</evidence>
<gene>
    <name evidence="2" type="ORF">CC80DRAFT_487613</name>
</gene>
<feature type="region of interest" description="Disordered" evidence="1">
    <location>
        <begin position="1"/>
        <end position="62"/>
    </location>
</feature>
<accession>A0A6A5UBH0</accession>
<proteinExistence type="predicted"/>
<keyword evidence="3" id="KW-1185">Reference proteome</keyword>
<protein>
    <submittedName>
        <fullName evidence="2">Uncharacterized protein</fullName>
    </submittedName>
</protein>
<name>A0A6A5UBH0_9PLEO</name>
<feature type="compositionally biased region" description="Polar residues" evidence="1">
    <location>
        <begin position="112"/>
        <end position="121"/>
    </location>
</feature>
<dbReference type="AlphaFoldDB" id="A0A6A5UBH0"/>
<feature type="compositionally biased region" description="Basic and acidic residues" evidence="1">
    <location>
        <begin position="529"/>
        <end position="543"/>
    </location>
</feature>
<feature type="region of interest" description="Disordered" evidence="1">
    <location>
        <begin position="278"/>
        <end position="352"/>
    </location>
</feature>
<feature type="compositionally biased region" description="Polar residues" evidence="1">
    <location>
        <begin position="289"/>
        <end position="302"/>
    </location>
</feature>
<organism evidence="2 3">
    <name type="scientific">Byssothecium circinans</name>
    <dbReference type="NCBI Taxonomy" id="147558"/>
    <lineage>
        <taxon>Eukaryota</taxon>
        <taxon>Fungi</taxon>
        <taxon>Dikarya</taxon>
        <taxon>Ascomycota</taxon>
        <taxon>Pezizomycotina</taxon>
        <taxon>Dothideomycetes</taxon>
        <taxon>Pleosporomycetidae</taxon>
        <taxon>Pleosporales</taxon>
        <taxon>Massarineae</taxon>
        <taxon>Massarinaceae</taxon>
        <taxon>Byssothecium</taxon>
    </lineage>
</organism>
<evidence type="ECO:0000313" key="3">
    <source>
        <dbReference type="Proteomes" id="UP000800035"/>
    </source>
</evidence>
<dbReference type="Proteomes" id="UP000800035">
    <property type="component" value="Unassembled WGS sequence"/>
</dbReference>
<feature type="compositionally biased region" description="Polar residues" evidence="1">
    <location>
        <begin position="130"/>
        <end position="150"/>
    </location>
</feature>
<feature type="region of interest" description="Disordered" evidence="1">
    <location>
        <begin position="109"/>
        <end position="158"/>
    </location>
</feature>
<evidence type="ECO:0000256" key="1">
    <source>
        <dbReference type="SAM" id="MobiDB-lite"/>
    </source>
</evidence>
<feature type="region of interest" description="Disordered" evidence="1">
    <location>
        <begin position="523"/>
        <end position="558"/>
    </location>
</feature>